<evidence type="ECO:0000259" key="14">
    <source>
        <dbReference type="Pfam" id="PF12240"/>
    </source>
</evidence>
<dbReference type="GeneTree" id="ENSGT00940000156577"/>
<dbReference type="InterPro" id="IPR009114">
    <property type="entry name" value="Angiomotin"/>
</dbReference>
<evidence type="ECO:0000256" key="7">
    <source>
        <dbReference type="ARBA" id="ARBA00022687"/>
    </source>
</evidence>
<keyword evidence="8" id="KW-0967">Endosome</keyword>
<dbReference type="GO" id="GO:0005923">
    <property type="term" value="C:bicellular tight junction"/>
    <property type="evidence" value="ECO:0007669"/>
    <property type="project" value="TreeGrafter"/>
</dbReference>
<feature type="region of interest" description="Disordered" evidence="13">
    <location>
        <begin position="166"/>
        <end position="240"/>
    </location>
</feature>
<evidence type="ECO:0000256" key="5">
    <source>
        <dbReference type="ARBA" id="ARBA00022490"/>
    </source>
</evidence>
<evidence type="ECO:0000313" key="16">
    <source>
        <dbReference type="Proteomes" id="UP000694402"/>
    </source>
</evidence>
<feature type="region of interest" description="Disordered" evidence="13">
    <location>
        <begin position="762"/>
        <end position="806"/>
    </location>
</feature>
<dbReference type="Pfam" id="PF12240">
    <property type="entry name" value="Angiomotin_C"/>
    <property type="match status" value="1"/>
</dbReference>
<keyword evidence="7" id="KW-0879">Wnt signaling pathway</keyword>
<organism evidence="15 16">
    <name type="scientific">Oncorhynchus tshawytscha</name>
    <name type="common">Chinook salmon</name>
    <name type="synonym">Salmo tshawytscha</name>
    <dbReference type="NCBI Taxonomy" id="74940"/>
    <lineage>
        <taxon>Eukaryota</taxon>
        <taxon>Metazoa</taxon>
        <taxon>Chordata</taxon>
        <taxon>Craniata</taxon>
        <taxon>Vertebrata</taxon>
        <taxon>Euteleostomi</taxon>
        <taxon>Actinopterygii</taxon>
        <taxon>Neopterygii</taxon>
        <taxon>Teleostei</taxon>
        <taxon>Protacanthopterygii</taxon>
        <taxon>Salmoniformes</taxon>
        <taxon>Salmonidae</taxon>
        <taxon>Salmoninae</taxon>
        <taxon>Oncorhynchus</taxon>
    </lineage>
</organism>
<dbReference type="PANTHER" id="PTHR14826:SF3">
    <property type="entry name" value="ANGIOMOTIN-LIKE PROTEIN 2"/>
    <property type="match status" value="1"/>
</dbReference>
<dbReference type="InterPro" id="IPR051747">
    <property type="entry name" value="Angiomotin-like"/>
</dbReference>
<evidence type="ECO:0000256" key="4">
    <source>
        <dbReference type="ARBA" id="ARBA00010300"/>
    </source>
</evidence>
<comment type="subcellular location">
    <subcellularLocation>
        <location evidence="2">Cell projection</location>
        <location evidence="2">Podosome</location>
    </subcellularLocation>
    <subcellularLocation>
        <location evidence="3">Cytoplasm</location>
    </subcellularLocation>
    <subcellularLocation>
        <location evidence="1">Recycling endosome</location>
    </subcellularLocation>
</comment>
<proteinExistence type="inferred from homology"/>
<evidence type="ECO:0000256" key="12">
    <source>
        <dbReference type="SAM" id="Coils"/>
    </source>
</evidence>
<evidence type="ECO:0000256" key="1">
    <source>
        <dbReference type="ARBA" id="ARBA00004172"/>
    </source>
</evidence>
<keyword evidence="11" id="KW-0966">Cell projection</keyword>
<feature type="compositionally biased region" description="Polar residues" evidence="13">
    <location>
        <begin position="795"/>
        <end position="805"/>
    </location>
</feature>
<evidence type="ECO:0000256" key="8">
    <source>
        <dbReference type="ARBA" id="ARBA00022753"/>
    </source>
</evidence>
<feature type="compositionally biased region" description="Low complexity" evidence="13">
    <location>
        <begin position="53"/>
        <end position="63"/>
    </location>
</feature>
<evidence type="ECO:0000313" key="15">
    <source>
        <dbReference type="Ensembl" id="ENSOTSP00005035482.2"/>
    </source>
</evidence>
<dbReference type="GO" id="GO:0030334">
    <property type="term" value="P:regulation of cell migration"/>
    <property type="evidence" value="ECO:0007669"/>
    <property type="project" value="TreeGrafter"/>
</dbReference>
<feature type="region of interest" description="Disordered" evidence="13">
    <location>
        <begin position="679"/>
        <end position="723"/>
    </location>
</feature>
<dbReference type="GO" id="GO:0005886">
    <property type="term" value="C:plasma membrane"/>
    <property type="evidence" value="ECO:0007669"/>
    <property type="project" value="TreeGrafter"/>
</dbReference>
<keyword evidence="10 12" id="KW-0175">Coiled coil</keyword>
<dbReference type="GO" id="GO:0003365">
    <property type="term" value="P:establishment of cell polarity involved in ameboidal cell migration"/>
    <property type="evidence" value="ECO:0007669"/>
    <property type="project" value="TreeGrafter"/>
</dbReference>
<dbReference type="GO" id="GO:0001525">
    <property type="term" value="P:angiogenesis"/>
    <property type="evidence" value="ECO:0007669"/>
    <property type="project" value="TreeGrafter"/>
</dbReference>
<protein>
    <recommendedName>
        <fullName evidence="14">Angiomotin C-terminal domain-containing protein</fullName>
    </recommendedName>
</protein>
<dbReference type="AlphaFoldDB" id="A0A8C8LR35"/>
<keyword evidence="6" id="KW-0597">Phosphoprotein</keyword>
<gene>
    <name evidence="15" type="primary">LOC112240798</name>
</gene>
<dbReference type="PANTHER" id="PTHR14826">
    <property type="entry name" value="ANGIOMOTIN"/>
    <property type="match status" value="1"/>
</dbReference>
<dbReference type="GO" id="GO:0016055">
    <property type="term" value="P:Wnt signaling pathway"/>
    <property type="evidence" value="ECO:0007669"/>
    <property type="project" value="UniProtKB-KW"/>
</dbReference>
<sequence length="814" mass="91971">MRTAEESSGTVLHRLIQEHLRYGNPTDTRTLLAIQQQALRGGSNSSGGGGTGSPRSSLESLTQEESQFIHMSTRQDPQGQEYQGDYKHCERDSVCHLYQLHRHGEELPTYEEAKAHSQYLASVGAQQGQPQLGPEMMDHQGDGQWDLKRKHARSLSERLMQLSLERSSRDIQPLSSSHSYPQLSNGHSGPVEHQGPEFQRGPPPDYPFLVRPPGYMLSHSQETHGQYYQEPPPSFQSQHRYVPSQPQAEMVRHSVHYGPEVYMSHRNPSTHNNTAQMDLLRENERLRKELEVYSEKAARLQKLEVEIQRISEAYETLMKGSAKRETLEKTMRNKLESEIKRLHDFNRDLRDRLDNATKQQEVESADRKQQVFTKLLEQNEEQQREVQRLRGSGDEWLRRREVLEQALGSAQAHNLALEEELRRKRAYVEKVKRLQSSLGQLQAACEKREALELRLRTRLEQELKSLRSAQSHSTVSGPGSLPFDLSSMVSVQQQQLAEREERILALEADITHWEQKYLEESTMRQFAMDAAATAAAQRDSSVIKHSPRHSPNNSFNDHLPFSHRHQEMENRVRALHSQLLEKDAVIRVLKQRTGREQNRLEQQALRPARSVASISTEQQDLHPARSVLSISTEQQALRPARSVASISTELQDLRPARSVLSISTEQQALRPARSVLSISTEQQDLRPARSVPSINTDGPVEQPIQGKGKSLSDDQTAAAMSPLSLPPHQHPGAPLALPALLLLSKPQSRDCSTQCDRDVLSQETDLTVDPTSMLAPSETSSTSTPASEHFLAPLNTHQSSRSSDSAAEVVEILI</sequence>
<dbReference type="GO" id="GO:0035329">
    <property type="term" value="P:hippo signaling"/>
    <property type="evidence" value="ECO:0007669"/>
    <property type="project" value="TreeGrafter"/>
</dbReference>
<keyword evidence="9" id="KW-0965">Cell junction</keyword>
<feature type="compositionally biased region" description="Low complexity" evidence="13">
    <location>
        <begin position="775"/>
        <end position="788"/>
    </location>
</feature>
<keyword evidence="5" id="KW-0963">Cytoplasm</keyword>
<comment type="similarity">
    <text evidence="4">Belongs to the angiomotin family.</text>
</comment>
<reference evidence="15" key="2">
    <citation type="submission" date="2025-09" db="UniProtKB">
        <authorList>
            <consortium name="Ensembl"/>
        </authorList>
    </citation>
    <scope>IDENTIFICATION</scope>
</reference>
<name>A0A8C8LR35_ONCTS</name>
<dbReference type="GO" id="GO:0030036">
    <property type="term" value="P:actin cytoskeleton organization"/>
    <property type="evidence" value="ECO:0007669"/>
    <property type="project" value="TreeGrafter"/>
</dbReference>
<dbReference type="PRINTS" id="PR01807">
    <property type="entry name" value="ANGIOMOTIN"/>
</dbReference>
<evidence type="ECO:0000256" key="6">
    <source>
        <dbReference type="ARBA" id="ARBA00022553"/>
    </source>
</evidence>
<feature type="domain" description="Angiomotin C-terminal" evidence="14">
    <location>
        <begin position="427"/>
        <end position="622"/>
    </location>
</feature>
<accession>A0A8C8LR35</accession>
<evidence type="ECO:0000256" key="3">
    <source>
        <dbReference type="ARBA" id="ARBA00004496"/>
    </source>
</evidence>
<evidence type="ECO:0000256" key="9">
    <source>
        <dbReference type="ARBA" id="ARBA00022949"/>
    </source>
</evidence>
<dbReference type="GO" id="GO:0055037">
    <property type="term" value="C:recycling endosome"/>
    <property type="evidence" value="ECO:0007669"/>
    <property type="project" value="UniProtKB-SubCell"/>
</dbReference>
<feature type="coiled-coil region" evidence="12">
    <location>
        <begin position="489"/>
        <end position="516"/>
    </location>
</feature>
<feature type="compositionally biased region" description="Polar residues" evidence="13">
    <location>
        <begin position="173"/>
        <end position="187"/>
    </location>
</feature>
<evidence type="ECO:0000256" key="13">
    <source>
        <dbReference type="SAM" id="MobiDB-lite"/>
    </source>
</evidence>
<dbReference type="Ensembl" id="ENSOTST00005038518.2">
    <property type="protein sequence ID" value="ENSOTSP00005035482.2"/>
    <property type="gene ID" value="ENSOTSG00005016721.2"/>
</dbReference>
<dbReference type="Proteomes" id="UP000694402">
    <property type="component" value="Unassembled WGS sequence"/>
</dbReference>
<feature type="region of interest" description="Disordered" evidence="13">
    <location>
        <begin position="126"/>
        <end position="151"/>
    </location>
</feature>
<evidence type="ECO:0000256" key="2">
    <source>
        <dbReference type="ARBA" id="ARBA00004188"/>
    </source>
</evidence>
<feature type="compositionally biased region" description="Basic and acidic residues" evidence="13">
    <location>
        <begin position="136"/>
        <end position="147"/>
    </location>
</feature>
<dbReference type="InterPro" id="IPR024646">
    <property type="entry name" value="Angiomotin_C"/>
</dbReference>
<dbReference type="GO" id="GO:0002102">
    <property type="term" value="C:podosome"/>
    <property type="evidence" value="ECO:0007669"/>
    <property type="project" value="UniProtKB-SubCell"/>
</dbReference>
<keyword evidence="16" id="KW-1185">Reference proteome</keyword>
<evidence type="ECO:0000256" key="10">
    <source>
        <dbReference type="ARBA" id="ARBA00023054"/>
    </source>
</evidence>
<evidence type="ECO:0000256" key="11">
    <source>
        <dbReference type="ARBA" id="ARBA00023273"/>
    </source>
</evidence>
<reference evidence="15" key="1">
    <citation type="submission" date="2025-08" db="UniProtKB">
        <authorList>
            <consortium name="Ensembl"/>
        </authorList>
    </citation>
    <scope>IDENTIFICATION</scope>
</reference>
<feature type="region of interest" description="Disordered" evidence="13">
    <location>
        <begin position="38"/>
        <end position="63"/>
    </location>
</feature>
<feature type="coiled-coil region" evidence="12">
    <location>
        <begin position="276"/>
        <end position="437"/>
    </location>
</feature>